<accession>A0A928KS19</accession>
<proteinExistence type="predicted"/>
<dbReference type="NCBIfam" id="TIGR04040">
    <property type="entry name" value="glycyl_YjjI"/>
    <property type="match status" value="1"/>
</dbReference>
<dbReference type="Proteomes" id="UP000754750">
    <property type="component" value="Unassembled WGS sequence"/>
</dbReference>
<dbReference type="SUPFAM" id="SSF51998">
    <property type="entry name" value="PFL-like glycyl radical enzymes"/>
    <property type="match status" value="1"/>
</dbReference>
<sequence length="501" mass="56478">MIDLENTYKTLTSRELTHEQKLMGLAKCAENALDVLNIPPRTKHFFETGAINDLFEGGAPYRPRYILPDYEKFVKQGSEFLKLSPPKTLDELIFSLMILYRHVPSITNFPVYLGSLDKMMEPYLDGHTDEEIREKLRLFLTYLDRTITDSFCHANLGPEDTRAGRLILQVEAELKNTVPNFTIKYDPAVTPDSFMEQAIQCSLDCSNPAICNHPANRAPFGDQYGVASCYNILPTQGGAYTLTRVTLTELVKEAKDEAHFLNELLPECLGLIADYMNERIRFIVEKSGFFESNFLVREGLLSKDRFLGMFGVTGLAECVNALMREQGKKYGHDPEADDLGVRIMERINTLVPQYKALYSPITGGQFLLHAQVGLDSDQGITSGVRIPIGDEPASFADHLRHSARFHHYFPAGVGDIFPIASNVHQNPAALLDVVKGAFSLGVQYMSFYSADTDLIRITGFLVKRSEMERYRKHETVLQNTTQLGAPNYDKNHLAERKVRMA</sequence>
<reference evidence="1" key="1">
    <citation type="submission" date="2019-04" db="EMBL/GenBank/DDBJ databases">
        <title>Evolution of Biomass-Degrading Anaerobic Consortia Revealed by Metagenomics.</title>
        <authorList>
            <person name="Peng X."/>
        </authorList>
    </citation>
    <scope>NUCLEOTIDE SEQUENCE</scope>
    <source>
        <strain evidence="1">SIG551</strain>
    </source>
</reference>
<dbReference type="AlphaFoldDB" id="A0A928KS19"/>
<evidence type="ECO:0000313" key="1">
    <source>
        <dbReference type="EMBL" id="MBE6833648.1"/>
    </source>
</evidence>
<comment type="caution">
    <text evidence="1">The sequence shown here is derived from an EMBL/GenBank/DDBJ whole genome shotgun (WGS) entry which is preliminary data.</text>
</comment>
<organism evidence="1 2">
    <name type="scientific">Faecalispora sporosphaeroides</name>
    <dbReference type="NCBI Taxonomy" id="1549"/>
    <lineage>
        <taxon>Bacteria</taxon>
        <taxon>Bacillati</taxon>
        <taxon>Bacillota</taxon>
        <taxon>Clostridia</taxon>
        <taxon>Eubacteriales</taxon>
        <taxon>Oscillospiraceae</taxon>
        <taxon>Faecalispora</taxon>
    </lineage>
</organism>
<evidence type="ECO:0000313" key="2">
    <source>
        <dbReference type="Proteomes" id="UP000754750"/>
    </source>
</evidence>
<dbReference type="InterPro" id="IPR016905">
    <property type="entry name" value="Glycyl_radical_YjjI-like"/>
</dbReference>
<gene>
    <name evidence="1" type="ORF">E7512_08725</name>
</gene>
<dbReference type="EMBL" id="SVNY01000004">
    <property type="protein sequence ID" value="MBE6833648.1"/>
    <property type="molecule type" value="Genomic_DNA"/>
</dbReference>
<name>A0A928KS19_9FIRM</name>
<protein>
    <submittedName>
        <fullName evidence="1">YjjI family glycine radical enzyme</fullName>
    </submittedName>
</protein>
<dbReference type="RefSeq" id="WP_020072322.1">
    <property type="nucleotide sequence ID" value="NZ_JBKWRC010000002.1"/>
</dbReference>
<dbReference type="PIRSF" id="PIRSF028991">
    <property type="entry name" value="Glycl_rad_HI0521_prd"/>
    <property type="match status" value="1"/>
</dbReference>
<dbReference type="Gene3D" id="3.20.70.20">
    <property type="match status" value="1"/>
</dbReference>
<dbReference type="Pfam" id="PF11230">
    <property type="entry name" value="YjjI-like"/>
    <property type="match status" value="1"/>
</dbReference>